<protein>
    <submittedName>
        <fullName evidence="1">Uncharacterized protein</fullName>
    </submittedName>
</protein>
<dbReference type="InParanoid" id="A0A165F3J3"/>
<dbReference type="EMBL" id="KV426103">
    <property type="protein sequence ID" value="KZV88307.1"/>
    <property type="molecule type" value="Genomic_DNA"/>
</dbReference>
<dbReference type="AlphaFoldDB" id="A0A165F3J3"/>
<sequence>MLYLPLLRLERHDLGLERGVFLPERSELFRMVVKRPFQLHPRASLGLDKILRGRRGFVCLRLHHRVQFVGSVRCLLANIGEGRFAMLFEGNEVTLETLQCRDDFLVDDGRELEGQTSRIEYCVVVLEHVVVLRVDGREGLCGLPAQLFDISCVDFAIELSAEIVLLLLDLWGHERDDLCG</sequence>
<keyword evidence="2" id="KW-1185">Reference proteome</keyword>
<proteinExistence type="predicted"/>
<organism evidence="1 2">
    <name type="scientific">Exidia glandulosa HHB12029</name>
    <dbReference type="NCBI Taxonomy" id="1314781"/>
    <lineage>
        <taxon>Eukaryota</taxon>
        <taxon>Fungi</taxon>
        <taxon>Dikarya</taxon>
        <taxon>Basidiomycota</taxon>
        <taxon>Agaricomycotina</taxon>
        <taxon>Agaricomycetes</taxon>
        <taxon>Auriculariales</taxon>
        <taxon>Exidiaceae</taxon>
        <taxon>Exidia</taxon>
    </lineage>
</organism>
<evidence type="ECO:0000313" key="1">
    <source>
        <dbReference type="EMBL" id="KZV88307.1"/>
    </source>
</evidence>
<gene>
    <name evidence="1" type="ORF">EXIGLDRAFT_180304</name>
</gene>
<accession>A0A165F3J3</accession>
<name>A0A165F3J3_EXIGL</name>
<reference evidence="1 2" key="1">
    <citation type="journal article" date="2016" name="Mol. Biol. Evol.">
        <title>Comparative Genomics of Early-Diverging Mushroom-Forming Fungi Provides Insights into the Origins of Lignocellulose Decay Capabilities.</title>
        <authorList>
            <person name="Nagy L.G."/>
            <person name="Riley R."/>
            <person name="Tritt A."/>
            <person name="Adam C."/>
            <person name="Daum C."/>
            <person name="Floudas D."/>
            <person name="Sun H."/>
            <person name="Yadav J.S."/>
            <person name="Pangilinan J."/>
            <person name="Larsson K.H."/>
            <person name="Matsuura K."/>
            <person name="Barry K."/>
            <person name="Labutti K."/>
            <person name="Kuo R."/>
            <person name="Ohm R.A."/>
            <person name="Bhattacharya S.S."/>
            <person name="Shirouzu T."/>
            <person name="Yoshinaga Y."/>
            <person name="Martin F.M."/>
            <person name="Grigoriev I.V."/>
            <person name="Hibbett D.S."/>
        </authorList>
    </citation>
    <scope>NUCLEOTIDE SEQUENCE [LARGE SCALE GENOMIC DNA]</scope>
    <source>
        <strain evidence="1 2">HHB12029</strain>
    </source>
</reference>
<evidence type="ECO:0000313" key="2">
    <source>
        <dbReference type="Proteomes" id="UP000077266"/>
    </source>
</evidence>
<dbReference type="Proteomes" id="UP000077266">
    <property type="component" value="Unassembled WGS sequence"/>
</dbReference>